<reference evidence="2" key="1">
    <citation type="journal article" date="2017" name="Med. Chem. Commun.">
        <title>Nonomuraea sp. ATCC 55076 harbours the largest actinomycete chromosome to date and the kistamicin biosynthetic gene cluster.</title>
        <authorList>
            <person name="Nazari B."/>
            <person name="Forneris C.C."/>
            <person name="Gibson M.I."/>
            <person name="Moon K."/>
            <person name="Schramma K.R."/>
            <person name="Seyedsayamdost M.R."/>
        </authorList>
    </citation>
    <scope>NUCLEOTIDE SEQUENCE [LARGE SCALE GENOMIC DNA]</scope>
    <source>
        <strain evidence="2">ATCC 55076</strain>
    </source>
</reference>
<accession>A0A1U9ZYV9</accession>
<evidence type="ECO:0000313" key="1">
    <source>
        <dbReference type="EMBL" id="AQZ63117.1"/>
    </source>
</evidence>
<dbReference type="KEGG" id="noa:BKM31_18075"/>
<proteinExistence type="predicted"/>
<organism evidence="1 2">
    <name type="scientific">[Actinomadura] parvosata subsp. kistnae</name>
    <dbReference type="NCBI Taxonomy" id="1909395"/>
    <lineage>
        <taxon>Bacteria</taxon>
        <taxon>Bacillati</taxon>
        <taxon>Actinomycetota</taxon>
        <taxon>Actinomycetes</taxon>
        <taxon>Streptosporangiales</taxon>
        <taxon>Streptosporangiaceae</taxon>
        <taxon>Nonomuraea</taxon>
    </lineage>
</organism>
<evidence type="ECO:0000313" key="2">
    <source>
        <dbReference type="Proteomes" id="UP000190797"/>
    </source>
</evidence>
<sequence length="61" mass="6242">MVWCASGADDASAPLDAALIEIDDVAYRPADLPPVRWGRIVGRGPAVGCTATGYPDALGLS</sequence>
<dbReference type="RefSeq" id="WP_080039301.1">
    <property type="nucleotide sequence ID" value="NZ_CP017717.1"/>
</dbReference>
<gene>
    <name evidence="1" type="ORF">BKM31_18075</name>
</gene>
<keyword evidence="2" id="KW-1185">Reference proteome</keyword>
<dbReference type="AlphaFoldDB" id="A0A1U9ZYV9"/>
<dbReference type="EMBL" id="CP017717">
    <property type="protein sequence ID" value="AQZ63117.1"/>
    <property type="molecule type" value="Genomic_DNA"/>
</dbReference>
<name>A0A1U9ZYV9_9ACTN</name>
<dbReference type="Proteomes" id="UP000190797">
    <property type="component" value="Chromosome"/>
</dbReference>
<protein>
    <submittedName>
        <fullName evidence="1">Uncharacterized protein</fullName>
    </submittedName>
</protein>